<comment type="caution">
    <text evidence="8">The sequence shown here is derived from an EMBL/GenBank/DDBJ whole genome shotgun (WGS) entry which is preliminary data.</text>
</comment>
<dbReference type="GO" id="GO:0005886">
    <property type="term" value="C:plasma membrane"/>
    <property type="evidence" value="ECO:0007669"/>
    <property type="project" value="UniProtKB-SubCell"/>
</dbReference>
<protein>
    <submittedName>
        <fullName evidence="8">PLDc N-terminal domain-containing protein</fullName>
    </submittedName>
</protein>
<dbReference type="Proteomes" id="UP001165427">
    <property type="component" value="Unassembled WGS sequence"/>
</dbReference>
<keyword evidence="4 6" id="KW-1133">Transmembrane helix</keyword>
<evidence type="ECO:0000256" key="6">
    <source>
        <dbReference type="SAM" id="Phobius"/>
    </source>
</evidence>
<accession>A0AA41R2V1</accession>
<evidence type="ECO:0000256" key="1">
    <source>
        <dbReference type="ARBA" id="ARBA00004651"/>
    </source>
</evidence>
<name>A0AA41R2V1_9BACT</name>
<dbReference type="RefSeq" id="WP_246911757.1">
    <property type="nucleotide sequence ID" value="NZ_JALJRB010000020.1"/>
</dbReference>
<feature type="transmembrane region" description="Helical" evidence="6">
    <location>
        <begin position="6"/>
        <end position="26"/>
    </location>
</feature>
<evidence type="ECO:0000259" key="7">
    <source>
        <dbReference type="Pfam" id="PF13396"/>
    </source>
</evidence>
<dbReference type="InterPro" id="IPR027379">
    <property type="entry name" value="CLS_N"/>
</dbReference>
<evidence type="ECO:0000313" key="8">
    <source>
        <dbReference type="EMBL" id="MCJ8502022.1"/>
    </source>
</evidence>
<keyword evidence="2" id="KW-1003">Cell membrane</keyword>
<reference evidence="8" key="1">
    <citation type="submission" date="2022-04" db="EMBL/GenBank/DDBJ databases">
        <title>Desulfatitalea alkaliphila sp. nov., a novel anaerobic sulfate-reducing bacterium isolated from terrestrial mud volcano, Taman Peninsula, Russia.</title>
        <authorList>
            <person name="Khomyakova M.A."/>
            <person name="Merkel A.Y."/>
            <person name="Slobodkin A.I."/>
        </authorList>
    </citation>
    <scope>NUCLEOTIDE SEQUENCE</scope>
    <source>
        <strain evidence="8">M08but</strain>
    </source>
</reference>
<organism evidence="8 9">
    <name type="scientific">Desulfatitalea alkaliphila</name>
    <dbReference type="NCBI Taxonomy" id="2929485"/>
    <lineage>
        <taxon>Bacteria</taxon>
        <taxon>Pseudomonadati</taxon>
        <taxon>Thermodesulfobacteriota</taxon>
        <taxon>Desulfobacteria</taxon>
        <taxon>Desulfobacterales</taxon>
        <taxon>Desulfosarcinaceae</taxon>
        <taxon>Desulfatitalea</taxon>
    </lineage>
</organism>
<evidence type="ECO:0000256" key="2">
    <source>
        <dbReference type="ARBA" id="ARBA00022475"/>
    </source>
</evidence>
<evidence type="ECO:0000256" key="3">
    <source>
        <dbReference type="ARBA" id="ARBA00022692"/>
    </source>
</evidence>
<keyword evidence="3 6" id="KW-0812">Transmembrane</keyword>
<keyword evidence="9" id="KW-1185">Reference proteome</keyword>
<keyword evidence="5 6" id="KW-0472">Membrane</keyword>
<evidence type="ECO:0000256" key="5">
    <source>
        <dbReference type="ARBA" id="ARBA00023136"/>
    </source>
</evidence>
<feature type="domain" description="Cardiolipin synthase N-terminal" evidence="7">
    <location>
        <begin position="17"/>
        <end position="57"/>
    </location>
</feature>
<feature type="transmembrane region" description="Helical" evidence="6">
    <location>
        <begin position="38"/>
        <end position="56"/>
    </location>
</feature>
<comment type="subcellular location">
    <subcellularLocation>
        <location evidence="1">Cell membrane</location>
        <topology evidence="1">Multi-pass membrane protein</topology>
    </subcellularLocation>
</comment>
<dbReference type="EMBL" id="JALJRB010000020">
    <property type="protein sequence ID" value="MCJ8502022.1"/>
    <property type="molecule type" value="Genomic_DNA"/>
</dbReference>
<evidence type="ECO:0000313" key="9">
    <source>
        <dbReference type="Proteomes" id="UP001165427"/>
    </source>
</evidence>
<sequence length="70" mass="7844">MTLTYWIILTGVLFYLLTCWAIVDIARKDFGGIEKKAGWAFIALIPFLGPVLYLVLGYRKGRRAGEVPPA</sequence>
<evidence type="ECO:0000256" key="4">
    <source>
        <dbReference type="ARBA" id="ARBA00022989"/>
    </source>
</evidence>
<dbReference type="AlphaFoldDB" id="A0AA41R2V1"/>
<dbReference type="Pfam" id="PF13396">
    <property type="entry name" value="PLDc_N"/>
    <property type="match status" value="1"/>
</dbReference>
<proteinExistence type="predicted"/>
<gene>
    <name evidence="8" type="ORF">MRX98_15675</name>
</gene>